<dbReference type="EMBL" id="CAFBMP010000072">
    <property type="protein sequence ID" value="CAB4910127.1"/>
    <property type="molecule type" value="Genomic_DNA"/>
</dbReference>
<name>A0A6J7GNR0_9ZZZZ</name>
<feature type="compositionally biased region" description="Basic and acidic residues" evidence="1">
    <location>
        <begin position="75"/>
        <end position="84"/>
    </location>
</feature>
<gene>
    <name evidence="2" type="ORF">UFOPK3608_00882</name>
</gene>
<proteinExistence type="predicted"/>
<feature type="region of interest" description="Disordered" evidence="1">
    <location>
        <begin position="75"/>
        <end position="95"/>
    </location>
</feature>
<evidence type="ECO:0000313" key="2">
    <source>
        <dbReference type="EMBL" id="CAB4910127.1"/>
    </source>
</evidence>
<dbReference type="AlphaFoldDB" id="A0A6J7GNR0"/>
<accession>A0A6J7GNR0</accession>
<sequence length="154" mass="16780">MLSLLFNAVEFLPVPPLTSIGASVRVSTKSSPLESFLLSAITVTAIFIFSPSKLLNSSVRIERNLVSKTSFVKRSGADKSRLEPSSDSPASKPSGLVRDKNAAYWGVETEVSTCSHNFCRSTCANVAIYPPHPGQNLKKVTHKVIHRLWSKPVL</sequence>
<evidence type="ECO:0000256" key="1">
    <source>
        <dbReference type="SAM" id="MobiDB-lite"/>
    </source>
</evidence>
<reference evidence="2" key="1">
    <citation type="submission" date="2020-05" db="EMBL/GenBank/DDBJ databases">
        <authorList>
            <person name="Chiriac C."/>
            <person name="Salcher M."/>
            <person name="Ghai R."/>
            <person name="Kavagutti S V."/>
        </authorList>
    </citation>
    <scope>NUCLEOTIDE SEQUENCE</scope>
</reference>
<organism evidence="2">
    <name type="scientific">freshwater metagenome</name>
    <dbReference type="NCBI Taxonomy" id="449393"/>
    <lineage>
        <taxon>unclassified sequences</taxon>
        <taxon>metagenomes</taxon>
        <taxon>ecological metagenomes</taxon>
    </lineage>
</organism>
<protein>
    <submittedName>
        <fullName evidence="2">Unannotated protein</fullName>
    </submittedName>
</protein>